<reference evidence="7 8" key="1">
    <citation type="journal article" date="2009" name="Science">
        <title>Green evolution and dynamic adaptations revealed by genomes of the marine picoeukaryotes Micromonas.</title>
        <authorList>
            <person name="Worden A.Z."/>
            <person name="Lee J.H."/>
            <person name="Mock T."/>
            <person name="Rouze P."/>
            <person name="Simmons M.P."/>
            <person name="Aerts A.L."/>
            <person name="Allen A.E."/>
            <person name="Cuvelier M.L."/>
            <person name="Derelle E."/>
            <person name="Everett M.V."/>
            <person name="Foulon E."/>
            <person name="Grimwood J."/>
            <person name="Gundlach H."/>
            <person name="Henrissat B."/>
            <person name="Napoli C."/>
            <person name="McDonald S.M."/>
            <person name="Parker M.S."/>
            <person name="Rombauts S."/>
            <person name="Salamov A."/>
            <person name="Von Dassow P."/>
            <person name="Badger J.H."/>
            <person name="Coutinho P.M."/>
            <person name="Demir E."/>
            <person name="Dubchak I."/>
            <person name="Gentemann C."/>
            <person name="Eikrem W."/>
            <person name="Gready J.E."/>
            <person name="John U."/>
            <person name="Lanier W."/>
            <person name="Lindquist E.A."/>
            <person name="Lucas S."/>
            <person name="Mayer K.F."/>
            <person name="Moreau H."/>
            <person name="Not F."/>
            <person name="Otillar R."/>
            <person name="Panaud O."/>
            <person name="Pangilinan J."/>
            <person name="Paulsen I."/>
            <person name="Piegu B."/>
            <person name="Poliakov A."/>
            <person name="Robbens S."/>
            <person name="Schmutz J."/>
            <person name="Toulza E."/>
            <person name="Wyss T."/>
            <person name="Zelensky A."/>
            <person name="Zhou K."/>
            <person name="Armbrust E.V."/>
            <person name="Bhattacharya D."/>
            <person name="Goodenough U.W."/>
            <person name="Van de Peer Y."/>
            <person name="Grigoriev I.V."/>
        </authorList>
    </citation>
    <scope>NUCLEOTIDE SEQUENCE [LARGE SCALE GENOMIC DNA]</scope>
    <source>
        <strain evidence="8">RCC299 / NOUM17</strain>
    </source>
</reference>
<dbReference type="GeneID" id="8245287"/>
<feature type="domain" description="Sugar phosphate transporter" evidence="6">
    <location>
        <begin position="2"/>
        <end position="302"/>
    </location>
</feature>
<keyword evidence="8" id="KW-1185">Reference proteome</keyword>
<feature type="transmembrane region" description="Helical" evidence="5">
    <location>
        <begin position="70"/>
        <end position="90"/>
    </location>
</feature>
<organism evidence="7 8">
    <name type="scientific">Micromonas commoda (strain RCC299 / NOUM17 / CCMP2709)</name>
    <name type="common">Picoplanktonic green alga</name>
    <dbReference type="NCBI Taxonomy" id="296587"/>
    <lineage>
        <taxon>Eukaryota</taxon>
        <taxon>Viridiplantae</taxon>
        <taxon>Chlorophyta</taxon>
        <taxon>Mamiellophyceae</taxon>
        <taxon>Mamiellales</taxon>
        <taxon>Mamiellaceae</taxon>
        <taxon>Micromonas</taxon>
    </lineage>
</organism>
<keyword evidence="2 5" id="KW-0812">Transmembrane</keyword>
<feature type="transmembrane region" description="Helical" evidence="5">
    <location>
        <begin position="220"/>
        <end position="241"/>
    </location>
</feature>
<evidence type="ECO:0000256" key="4">
    <source>
        <dbReference type="ARBA" id="ARBA00023136"/>
    </source>
</evidence>
<keyword evidence="4 5" id="KW-0472">Membrane</keyword>
<feature type="transmembrane region" description="Helical" evidence="5">
    <location>
        <begin position="286"/>
        <end position="304"/>
    </location>
</feature>
<dbReference type="RefSeq" id="XP_002503997.1">
    <property type="nucleotide sequence ID" value="XM_002503951.1"/>
</dbReference>
<proteinExistence type="predicted"/>
<dbReference type="InterPro" id="IPR004853">
    <property type="entry name" value="Sugar_P_trans_dom"/>
</dbReference>
<dbReference type="InterPro" id="IPR050186">
    <property type="entry name" value="TPT_transporter"/>
</dbReference>
<keyword evidence="3 5" id="KW-1133">Transmembrane helix</keyword>
<evidence type="ECO:0000256" key="5">
    <source>
        <dbReference type="SAM" id="Phobius"/>
    </source>
</evidence>
<dbReference type="Pfam" id="PF03151">
    <property type="entry name" value="TPT"/>
    <property type="match status" value="1"/>
</dbReference>
<feature type="transmembrane region" description="Helical" evidence="5">
    <location>
        <begin position="178"/>
        <end position="200"/>
    </location>
</feature>
<protein>
    <submittedName>
        <fullName evidence="7">Drug/Metabolite transporter superfamily</fullName>
    </submittedName>
</protein>
<dbReference type="eggNOG" id="KOG1441">
    <property type="taxonomic scope" value="Eukaryota"/>
</dbReference>
<sequence>LRVSSFIFFWYFLNAIFAIINKRTLSVFPYPWLLSWVQIAVGAAFMLVMWRLRVFKPPSTVGFDAKSWKALWPTSCLHLVAHVTACASYSLGSVSFMQVVKAGEPACSVILLTLFFGRKYSKLVWLTLIPIVGGVAVGSTTELNFSMASFVCAMISNVASALRSVTSKDLQDATGLRGINLYGAMSVVGAVVLLPISLIVEGAKLPAAFASAPAGMAAKGITLFGATVPFLAYLFVGSMLFHLYNQTSYQALGELSPLDISVANAVKRVVIILASVAVFRNPITPLGAWAGAVAILGTFLYSLAAQ</sequence>
<evidence type="ECO:0000256" key="2">
    <source>
        <dbReference type="ARBA" id="ARBA00022692"/>
    </source>
</evidence>
<dbReference type="OrthoDB" id="6418713at2759"/>
<dbReference type="OMA" id="FFHTIGH"/>
<name>C1EAS5_MICCC</name>
<dbReference type="FunCoup" id="C1EAS5">
    <property type="interactions" value="1790"/>
</dbReference>
<evidence type="ECO:0000313" key="7">
    <source>
        <dbReference type="EMBL" id="ACO65255.1"/>
    </source>
</evidence>
<dbReference type="EMBL" id="CP001328">
    <property type="protein sequence ID" value="ACO65255.1"/>
    <property type="molecule type" value="Genomic_DNA"/>
</dbReference>
<evidence type="ECO:0000259" key="6">
    <source>
        <dbReference type="Pfam" id="PF03151"/>
    </source>
</evidence>
<dbReference type="Proteomes" id="UP000002009">
    <property type="component" value="Chromosome 7"/>
</dbReference>
<dbReference type="PANTHER" id="PTHR11132">
    <property type="entry name" value="SOLUTE CARRIER FAMILY 35"/>
    <property type="match status" value="1"/>
</dbReference>
<dbReference type="InParanoid" id="C1EAS5"/>
<feature type="transmembrane region" description="Helical" evidence="5">
    <location>
        <begin position="123"/>
        <end position="141"/>
    </location>
</feature>
<comment type="subcellular location">
    <subcellularLocation>
        <location evidence="1">Membrane</location>
        <topology evidence="1">Multi-pass membrane protein</topology>
    </subcellularLocation>
</comment>
<evidence type="ECO:0000256" key="1">
    <source>
        <dbReference type="ARBA" id="ARBA00004141"/>
    </source>
</evidence>
<gene>
    <name evidence="7" type="ORF">MICPUN_69441</name>
</gene>
<evidence type="ECO:0000256" key="3">
    <source>
        <dbReference type="ARBA" id="ARBA00022989"/>
    </source>
</evidence>
<accession>C1EAS5</accession>
<dbReference type="GO" id="GO:0016020">
    <property type="term" value="C:membrane"/>
    <property type="evidence" value="ECO:0007669"/>
    <property type="project" value="UniProtKB-SubCell"/>
</dbReference>
<evidence type="ECO:0000313" key="8">
    <source>
        <dbReference type="Proteomes" id="UP000002009"/>
    </source>
</evidence>
<feature type="non-terminal residue" evidence="7">
    <location>
        <position position="306"/>
    </location>
</feature>
<feature type="transmembrane region" description="Helical" evidence="5">
    <location>
        <begin position="28"/>
        <end position="50"/>
    </location>
</feature>
<dbReference type="AlphaFoldDB" id="C1EAS5"/>
<feature type="non-terminal residue" evidence="7">
    <location>
        <position position="1"/>
    </location>
</feature>
<dbReference type="KEGG" id="mis:MICPUN_69441"/>